<proteinExistence type="predicted"/>
<reference evidence="1" key="1">
    <citation type="submission" date="2013-07" db="EMBL/GenBank/DDBJ databases">
        <title>The genome of an arbuscular mycorrhizal fungus provides insights into the evolution of the oldest plant symbiosis.</title>
        <authorList>
            <consortium name="DOE Joint Genome Institute"/>
            <person name="Tisserant E."/>
            <person name="Malbreil M."/>
            <person name="Kuo A."/>
            <person name="Kohler A."/>
            <person name="Symeonidi A."/>
            <person name="Balestrini R."/>
            <person name="Charron P."/>
            <person name="Duensing N."/>
            <person name="Frei-dit-Frey N."/>
            <person name="Gianinazzi-Pearson V."/>
            <person name="Gilbert B."/>
            <person name="Handa Y."/>
            <person name="Hijri M."/>
            <person name="Kaul R."/>
            <person name="Kawaguchi M."/>
            <person name="Krajinski F."/>
            <person name="Lammers P."/>
            <person name="Lapierre D."/>
            <person name="Masclaux F.G."/>
            <person name="Murat C."/>
            <person name="Morin E."/>
            <person name="Ndikumana S."/>
            <person name="Pagni M."/>
            <person name="Petitpierre D."/>
            <person name="Requena N."/>
            <person name="Rosikiewicz P."/>
            <person name="Riley R."/>
            <person name="Saito K."/>
            <person name="San Clemente H."/>
            <person name="Shapiro H."/>
            <person name="van Tuinen D."/>
            <person name="Becard G."/>
            <person name="Bonfante P."/>
            <person name="Paszkowski U."/>
            <person name="Shachar-Hill Y."/>
            <person name="Young J.P."/>
            <person name="Sanders I.R."/>
            <person name="Henrissat B."/>
            <person name="Rensing S.A."/>
            <person name="Grigoriev I.V."/>
            <person name="Corradi N."/>
            <person name="Roux C."/>
            <person name="Martin F."/>
        </authorList>
    </citation>
    <scope>NUCLEOTIDE SEQUENCE</scope>
    <source>
        <strain evidence="1">DAOM 197198</strain>
    </source>
</reference>
<protein>
    <submittedName>
        <fullName evidence="1">Uncharacterized protein</fullName>
    </submittedName>
</protein>
<evidence type="ECO:0000313" key="1">
    <source>
        <dbReference type="EMBL" id="ESA01072.1"/>
    </source>
</evidence>
<name>U9T160_RHIID</name>
<organism evidence="1">
    <name type="scientific">Rhizophagus irregularis (strain DAOM 181602 / DAOM 197198 / MUCL 43194)</name>
    <name type="common">Arbuscular mycorrhizal fungus</name>
    <name type="synonym">Glomus intraradices</name>
    <dbReference type="NCBI Taxonomy" id="747089"/>
    <lineage>
        <taxon>Eukaryota</taxon>
        <taxon>Fungi</taxon>
        <taxon>Fungi incertae sedis</taxon>
        <taxon>Mucoromycota</taxon>
        <taxon>Glomeromycotina</taxon>
        <taxon>Glomeromycetes</taxon>
        <taxon>Glomerales</taxon>
        <taxon>Glomeraceae</taxon>
        <taxon>Rhizophagus</taxon>
    </lineage>
</organism>
<dbReference type="HOGENOM" id="CLU_2706133_0_0_1"/>
<sequence length="73" mass="8515">MLPTVLLPLEDNYAYFIIISFSLSVSGMPLHFKEEEILDRTGQNRTGQDRTGQDRDRILKPQFCDLELPVVFW</sequence>
<dbReference type="EMBL" id="KI296755">
    <property type="protein sequence ID" value="ESA01072.1"/>
    <property type="molecule type" value="Genomic_DNA"/>
</dbReference>
<accession>U9T160</accession>
<gene>
    <name evidence="1" type="ORF">GLOINDRAFT_7883</name>
</gene>
<dbReference type="AlphaFoldDB" id="U9T160"/>